<evidence type="ECO:0000256" key="1">
    <source>
        <dbReference type="ARBA" id="ARBA00004651"/>
    </source>
</evidence>
<accession>A0A7Y0Q407</accession>
<evidence type="ECO:0000256" key="6">
    <source>
        <dbReference type="ARBA" id="ARBA00022989"/>
    </source>
</evidence>
<comment type="subcellular location">
    <subcellularLocation>
        <location evidence="1">Cell membrane</location>
        <topology evidence="1">Multi-pass membrane protein</topology>
    </subcellularLocation>
</comment>
<evidence type="ECO:0000256" key="4">
    <source>
        <dbReference type="ARBA" id="ARBA00022692"/>
    </source>
</evidence>
<evidence type="ECO:0000256" key="3">
    <source>
        <dbReference type="ARBA" id="ARBA00022475"/>
    </source>
</evidence>
<dbReference type="Proteomes" id="UP000533476">
    <property type="component" value="Unassembled WGS sequence"/>
</dbReference>
<evidence type="ECO:0000256" key="8">
    <source>
        <dbReference type="SAM" id="Phobius"/>
    </source>
</evidence>
<evidence type="ECO:0000313" key="10">
    <source>
        <dbReference type="Proteomes" id="UP000533476"/>
    </source>
</evidence>
<feature type="transmembrane region" description="Helical" evidence="8">
    <location>
        <begin position="6"/>
        <end position="26"/>
    </location>
</feature>
<evidence type="ECO:0000256" key="2">
    <source>
        <dbReference type="ARBA" id="ARBA00006939"/>
    </source>
</evidence>
<feature type="transmembrane region" description="Helical" evidence="8">
    <location>
        <begin position="186"/>
        <end position="204"/>
    </location>
</feature>
<comment type="similarity">
    <text evidence="2">Belongs to the ZIP transporter (TC 2.A.5) family.</text>
</comment>
<dbReference type="GO" id="GO:0005886">
    <property type="term" value="C:plasma membrane"/>
    <property type="evidence" value="ECO:0007669"/>
    <property type="project" value="UniProtKB-SubCell"/>
</dbReference>
<dbReference type="InterPro" id="IPR003689">
    <property type="entry name" value="ZIP"/>
</dbReference>
<evidence type="ECO:0000313" key="9">
    <source>
        <dbReference type="EMBL" id="NMP23521.1"/>
    </source>
</evidence>
<gene>
    <name evidence="9" type="ORF">HIJ39_14330</name>
</gene>
<dbReference type="AlphaFoldDB" id="A0A7Y0Q407"/>
<keyword evidence="10" id="KW-1185">Reference proteome</keyword>
<evidence type="ECO:0000256" key="5">
    <source>
        <dbReference type="ARBA" id="ARBA00022833"/>
    </source>
</evidence>
<name>A0A7Y0Q407_9FIRM</name>
<organism evidence="9 10">
    <name type="scientific">Sulfobacillus harzensis</name>
    <dbReference type="NCBI Taxonomy" id="2729629"/>
    <lineage>
        <taxon>Bacteria</taxon>
        <taxon>Bacillati</taxon>
        <taxon>Bacillota</taxon>
        <taxon>Clostridia</taxon>
        <taxon>Eubacteriales</taxon>
        <taxon>Clostridiales Family XVII. Incertae Sedis</taxon>
        <taxon>Sulfobacillus</taxon>
    </lineage>
</organism>
<dbReference type="PANTHER" id="PTHR11040:SF211">
    <property type="entry name" value="ZINC TRANSPORTER ZIP11"/>
    <property type="match status" value="1"/>
</dbReference>
<dbReference type="GO" id="GO:0005385">
    <property type="term" value="F:zinc ion transmembrane transporter activity"/>
    <property type="evidence" value="ECO:0007669"/>
    <property type="project" value="TreeGrafter"/>
</dbReference>
<comment type="caution">
    <text evidence="9">The sequence shown here is derived from an EMBL/GenBank/DDBJ whole genome shotgun (WGS) entry which is preliminary data.</text>
</comment>
<dbReference type="Pfam" id="PF02535">
    <property type="entry name" value="Zip"/>
    <property type="match status" value="1"/>
</dbReference>
<feature type="transmembrane region" description="Helical" evidence="8">
    <location>
        <begin position="159"/>
        <end position="180"/>
    </location>
</feature>
<keyword evidence="7 8" id="KW-0472">Membrane</keyword>
<dbReference type="PANTHER" id="PTHR11040">
    <property type="entry name" value="ZINC/IRON TRANSPORTER"/>
    <property type="match status" value="1"/>
</dbReference>
<keyword evidence="6 8" id="KW-1133">Transmembrane helix</keyword>
<proteinExistence type="inferred from homology"/>
<keyword evidence="4 8" id="KW-0812">Transmembrane</keyword>
<keyword evidence="5" id="KW-0862">Zinc</keyword>
<feature type="transmembrane region" description="Helical" evidence="8">
    <location>
        <begin position="33"/>
        <end position="51"/>
    </location>
</feature>
<dbReference type="EMBL" id="JABBVZ010000054">
    <property type="protein sequence ID" value="NMP23521.1"/>
    <property type="molecule type" value="Genomic_DNA"/>
</dbReference>
<protein>
    <submittedName>
        <fullName evidence="9">ZIP family metal transporter</fullName>
    </submittedName>
</protein>
<dbReference type="RefSeq" id="WP_169100868.1">
    <property type="nucleotide sequence ID" value="NZ_JABBVZ010000054.1"/>
</dbReference>
<keyword evidence="3" id="KW-1003">Cell membrane</keyword>
<evidence type="ECO:0000256" key="7">
    <source>
        <dbReference type="ARBA" id="ARBA00023136"/>
    </source>
</evidence>
<sequence length="222" mass="22751">MDTMILAISFLSGLSTPLGALLVLGFRSLAPRILSFILGLASGVMVTVVVTELAPTSFQTGGLSALVLGCGSGIAAMSLLTDLWKPGNSFPSRLRRTGHSIALAISVHDLPEGMAIGAGHAVHAKLGLIMALAIALHNMPEGMSIAAPLAMGGVARRKILGLTGLISLITPLGTLIPLVLGNLSHTISAVILAFAAGAMIYVVAQDTPARERPSLASSRARY</sequence>
<reference evidence="9 10" key="1">
    <citation type="submission" date="2020-04" db="EMBL/GenBank/DDBJ databases">
        <authorList>
            <person name="Zhang R."/>
            <person name="Schippers A."/>
        </authorList>
    </citation>
    <scope>NUCLEOTIDE SEQUENCE [LARGE SCALE GENOMIC DNA]</scope>
    <source>
        <strain evidence="9 10">DSM 109850</strain>
    </source>
</reference>